<evidence type="ECO:0000256" key="10">
    <source>
        <dbReference type="ARBA" id="ARBA00022884"/>
    </source>
</evidence>
<evidence type="ECO:0000259" key="13">
    <source>
        <dbReference type="PROSITE" id="PS51371"/>
    </source>
</evidence>
<comment type="caution">
    <text evidence="14">The sequence shown here is derived from an EMBL/GenBank/DDBJ whole genome shotgun (WGS) entry which is preliminary data.</text>
</comment>
<evidence type="ECO:0000256" key="3">
    <source>
        <dbReference type="ARBA" id="ARBA00022555"/>
    </source>
</evidence>
<dbReference type="GO" id="GO:0046872">
    <property type="term" value="F:metal ion binding"/>
    <property type="evidence" value="ECO:0007669"/>
    <property type="project" value="UniProtKB-KW"/>
</dbReference>
<feature type="domain" description="CBS" evidence="13">
    <location>
        <begin position="405"/>
        <end position="463"/>
    </location>
</feature>
<protein>
    <submittedName>
        <fullName evidence="14">CBS domain-containing protein</fullName>
    </submittedName>
</protein>
<dbReference type="Pfam" id="PF02272">
    <property type="entry name" value="DHHA1"/>
    <property type="match status" value="1"/>
</dbReference>
<dbReference type="InterPro" id="IPR043519">
    <property type="entry name" value="NT_sf"/>
</dbReference>
<dbReference type="PROSITE" id="PS51371">
    <property type="entry name" value="CBS"/>
    <property type="match status" value="2"/>
</dbReference>
<evidence type="ECO:0000256" key="5">
    <source>
        <dbReference type="ARBA" id="ARBA00022694"/>
    </source>
</evidence>
<dbReference type="SMART" id="SM00116">
    <property type="entry name" value="CBS"/>
    <property type="match status" value="2"/>
</dbReference>
<dbReference type="InterPro" id="IPR052390">
    <property type="entry name" value="tRNA_nt/polyA_polymerase"/>
</dbReference>
<dbReference type="SUPFAM" id="SSF64182">
    <property type="entry name" value="DHH phosphoesterases"/>
    <property type="match status" value="1"/>
</dbReference>
<dbReference type="Gene3D" id="3.10.580.10">
    <property type="entry name" value="CBS-domain"/>
    <property type="match status" value="2"/>
</dbReference>
<dbReference type="OrthoDB" id="9805698at2"/>
<evidence type="ECO:0000256" key="1">
    <source>
        <dbReference type="ARBA" id="ARBA00001946"/>
    </source>
</evidence>
<dbReference type="AlphaFoldDB" id="A0A3R9PI70"/>
<dbReference type="GO" id="GO:0000166">
    <property type="term" value="F:nucleotide binding"/>
    <property type="evidence" value="ECO:0007669"/>
    <property type="project" value="UniProtKB-KW"/>
</dbReference>
<dbReference type="InterPro" id="IPR000644">
    <property type="entry name" value="CBS_dom"/>
</dbReference>
<dbReference type="CDD" id="cd05398">
    <property type="entry name" value="NT_ClassII-CCAase"/>
    <property type="match status" value="1"/>
</dbReference>
<dbReference type="InterPro" id="IPR032810">
    <property type="entry name" value="CCA-adding_enz_C"/>
</dbReference>
<keyword evidence="3" id="KW-0820">tRNA-binding</keyword>
<evidence type="ECO:0000256" key="8">
    <source>
        <dbReference type="ARBA" id="ARBA00022741"/>
    </source>
</evidence>
<dbReference type="InterPro" id="IPR002646">
    <property type="entry name" value="PolA_pol_head_dom"/>
</dbReference>
<dbReference type="Pfam" id="PF01368">
    <property type="entry name" value="DHH"/>
    <property type="match status" value="1"/>
</dbReference>
<dbReference type="Proteomes" id="UP000275076">
    <property type="component" value="Unassembled WGS sequence"/>
</dbReference>
<accession>A0A3R9PI70</accession>
<evidence type="ECO:0000313" key="14">
    <source>
        <dbReference type="EMBL" id="RSL31216.1"/>
    </source>
</evidence>
<dbReference type="PANTHER" id="PTHR47788">
    <property type="entry name" value="POLYA POLYMERASE"/>
    <property type="match status" value="1"/>
</dbReference>
<keyword evidence="10 12" id="KW-0694">RNA-binding</keyword>
<evidence type="ECO:0000256" key="9">
    <source>
        <dbReference type="ARBA" id="ARBA00022842"/>
    </source>
</evidence>
<keyword evidence="5" id="KW-0819">tRNA processing</keyword>
<dbReference type="SUPFAM" id="SSF81891">
    <property type="entry name" value="Poly A polymerase C-terminal region-like"/>
    <property type="match status" value="1"/>
</dbReference>
<dbReference type="Pfam" id="PF12627">
    <property type="entry name" value="PolyA_pol_RNAbd"/>
    <property type="match status" value="1"/>
</dbReference>
<dbReference type="GO" id="GO:0016779">
    <property type="term" value="F:nucleotidyltransferase activity"/>
    <property type="evidence" value="ECO:0007669"/>
    <property type="project" value="UniProtKB-KW"/>
</dbReference>
<evidence type="ECO:0000313" key="15">
    <source>
        <dbReference type="Proteomes" id="UP000275076"/>
    </source>
</evidence>
<dbReference type="InterPro" id="IPR032828">
    <property type="entry name" value="PolyA_RNA-bd"/>
</dbReference>
<dbReference type="Pfam" id="PF00571">
    <property type="entry name" value="CBS"/>
    <property type="match status" value="2"/>
</dbReference>
<reference evidence="14 15" key="1">
    <citation type="submission" date="2018-10" db="EMBL/GenBank/DDBJ databases">
        <title>Draft genome sequence of Bacillus salarius IM0101, isolated from a hypersaline soil in Inner Mongolia, China.</title>
        <authorList>
            <person name="Yamprayoonswat W."/>
            <person name="Boonvisut S."/>
            <person name="Jumpathong W."/>
            <person name="Sittihan S."/>
            <person name="Ruangsuj P."/>
            <person name="Wanthongcharoen S."/>
            <person name="Thongpramul N."/>
            <person name="Pimmason S."/>
            <person name="Yu B."/>
            <person name="Yasawong M."/>
        </authorList>
    </citation>
    <scope>NUCLEOTIDE SEQUENCE [LARGE SCALE GENOMIC DNA]</scope>
    <source>
        <strain evidence="14 15">IM0101</strain>
    </source>
</reference>
<evidence type="ECO:0000256" key="12">
    <source>
        <dbReference type="RuleBase" id="RU003953"/>
    </source>
</evidence>
<keyword evidence="7" id="KW-0479">Metal-binding</keyword>
<dbReference type="SUPFAM" id="SSF54631">
    <property type="entry name" value="CBS-domain pair"/>
    <property type="match status" value="1"/>
</dbReference>
<dbReference type="CDD" id="cd04595">
    <property type="entry name" value="CBS_pair_DHH_polyA_Pol_assoc"/>
    <property type="match status" value="1"/>
</dbReference>
<evidence type="ECO:0000256" key="2">
    <source>
        <dbReference type="ARBA" id="ARBA00007265"/>
    </source>
</evidence>
<organism evidence="14 15">
    <name type="scientific">Salibacterium salarium</name>
    <dbReference type="NCBI Taxonomy" id="284579"/>
    <lineage>
        <taxon>Bacteria</taxon>
        <taxon>Bacillati</taxon>
        <taxon>Bacillota</taxon>
        <taxon>Bacilli</taxon>
        <taxon>Bacillales</taxon>
        <taxon>Bacillaceae</taxon>
    </lineage>
</organism>
<comment type="cofactor">
    <cofactor evidence="1">
        <name>Mg(2+)</name>
        <dbReference type="ChEBI" id="CHEBI:18420"/>
    </cofactor>
</comment>
<dbReference type="GO" id="GO:0008033">
    <property type="term" value="P:tRNA processing"/>
    <property type="evidence" value="ECO:0007669"/>
    <property type="project" value="UniProtKB-KW"/>
</dbReference>
<gene>
    <name evidence="14" type="ORF">D7Z54_22175</name>
</gene>
<dbReference type="InterPro" id="IPR046342">
    <property type="entry name" value="CBS_dom_sf"/>
</dbReference>
<keyword evidence="4 12" id="KW-0808">Transferase</keyword>
<keyword evidence="11" id="KW-0129">CBS domain</keyword>
<dbReference type="Gene3D" id="1.10.3090.10">
    <property type="entry name" value="cca-adding enzyme, domain 2"/>
    <property type="match status" value="1"/>
</dbReference>
<comment type="similarity">
    <text evidence="2 12">Belongs to the tRNA nucleotidyltransferase/poly(A) polymerase family.</text>
</comment>
<dbReference type="Gene3D" id="3.90.1640.10">
    <property type="entry name" value="inorganic pyrophosphatase (n-terminal core)"/>
    <property type="match status" value="1"/>
</dbReference>
<keyword evidence="9" id="KW-0460">Magnesium</keyword>
<feature type="domain" description="CBS" evidence="13">
    <location>
        <begin position="342"/>
        <end position="401"/>
    </location>
</feature>
<evidence type="ECO:0000256" key="11">
    <source>
        <dbReference type="PROSITE-ProRule" id="PRU00703"/>
    </source>
</evidence>
<dbReference type="SUPFAM" id="SSF81301">
    <property type="entry name" value="Nucleotidyltransferase"/>
    <property type="match status" value="1"/>
</dbReference>
<dbReference type="Gene3D" id="3.30.460.10">
    <property type="entry name" value="Beta Polymerase, domain 2"/>
    <property type="match status" value="1"/>
</dbReference>
<dbReference type="Gene3D" id="3.10.310.30">
    <property type="match status" value="1"/>
</dbReference>
<dbReference type="EMBL" id="RBVX01000027">
    <property type="protein sequence ID" value="RSL31216.1"/>
    <property type="molecule type" value="Genomic_DNA"/>
</dbReference>
<dbReference type="PANTHER" id="PTHR47788:SF1">
    <property type="entry name" value="A-ADDING TRNA NUCLEOTIDYLTRANSFERASE"/>
    <property type="match status" value="1"/>
</dbReference>
<proteinExistence type="inferred from homology"/>
<dbReference type="InterPro" id="IPR003156">
    <property type="entry name" value="DHHA1_dom"/>
</dbReference>
<dbReference type="InterPro" id="IPR038763">
    <property type="entry name" value="DHH_sf"/>
</dbReference>
<evidence type="ECO:0000256" key="6">
    <source>
        <dbReference type="ARBA" id="ARBA00022695"/>
    </source>
</evidence>
<dbReference type="Pfam" id="PF01743">
    <property type="entry name" value="PolyA_pol"/>
    <property type="match status" value="1"/>
</dbReference>
<keyword evidence="8" id="KW-0547">Nucleotide-binding</keyword>
<dbReference type="GO" id="GO:0000049">
    <property type="term" value="F:tRNA binding"/>
    <property type="evidence" value="ECO:0007669"/>
    <property type="project" value="UniProtKB-KW"/>
</dbReference>
<keyword evidence="6" id="KW-0548">Nucleotidyltransferase</keyword>
<evidence type="ECO:0000256" key="7">
    <source>
        <dbReference type="ARBA" id="ARBA00022723"/>
    </source>
</evidence>
<sequence length="882" mass="99572">MHTPSKSYVTLKDHKKLNEKIRKAAGGINMDVILSHNHMDFDALASMVAASRIYPNASMVLSNQQSEQVQEYLAIYRDSFPFVSEEKILWQDVDHIILTDVSTLDRTIASSVSTSNVAVTVYDHHPLNEEDKTENTTYYVDNTGAAITLLLEEIMKQELELTSFESTLYALGLYTDTGAFTYPNTTIRDLKAAVFLMEHGMQIELVQQFSEETLSTKQQDAFHHYLSTAENINKDGLHLVMASLSTDKYIGSVNVITSRLLATTGADAVITITSMQNKVFIIGRSSSKRIDLLPLMQSFHGGGHERAASASVKNKSISQVWSEVRESLVHSLKKPVTAASIMSTPVKTISQNTRVDETKSQMLHYGHNGFPVVDENNQLIGIISRRDIDKATQHKLGHAPVKGYMSNTPISVTKETSFENIQKLLIQYNVGRLPVLENSKIIGIVSRTDVIEQLHQLSRPNENQPVDIKNQMYSLLPTNTIHLLKQLGELAEKNNAKAFIIGGIVRDLILETGSEDIDIVIEGNGIEIAETFATETEASITRHETFGTATVTPKIGPRLDFTTSRTEYYEKPAALPTVSRSNIKEDLYRRDFTINAIAASLQPDSFGQLLDYFNGYEDILNQSLRVLHNLSFVEDPTRILRGVRFESRFSFQLDKETEAFIHHSISAINKLSYSRIITECQYLFSETNPVQTINRLDQLGVLNKFFKGAVWNDKTCTILTSVLQQDNPPQKEFALEKWFIIISCLYLNNQHTIKVAESIAVTKKQKKVVQDITYLFENDSKELFDSAGTFHKYAYSLEEEALFLTALAFEADEEKHKAHLIHFYYEKRKNLPHWVSGNDLIEAGLTPGPAFKEYLFELEQAIIDEVVTNQKEAVKFIHSRIY</sequence>
<dbReference type="Pfam" id="PF13735">
    <property type="entry name" value="tRNA_NucTran2_2"/>
    <property type="match status" value="1"/>
</dbReference>
<evidence type="ECO:0000256" key="4">
    <source>
        <dbReference type="ARBA" id="ARBA00022679"/>
    </source>
</evidence>
<keyword evidence="15" id="KW-1185">Reference proteome</keyword>
<name>A0A3R9PI70_9BACI</name>
<dbReference type="InterPro" id="IPR001667">
    <property type="entry name" value="DDH_dom"/>
</dbReference>